<evidence type="ECO:0000313" key="1">
    <source>
        <dbReference type="EMBL" id="UYV98445.1"/>
    </source>
</evidence>
<dbReference type="RefSeq" id="WP_139126796.1">
    <property type="nucleotide sequence ID" value="NZ_CP043010.1"/>
</dbReference>
<dbReference type="Proteomes" id="UP001163293">
    <property type="component" value="Chromosome"/>
</dbReference>
<organism evidence="1 2">
    <name type="scientific">Paenarthrobacter ureafaciens</name>
    <dbReference type="NCBI Taxonomy" id="37931"/>
    <lineage>
        <taxon>Bacteria</taxon>
        <taxon>Bacillati</taxon>
        <taxon>Actinomycetota</taxon>
        <taxon>Actinomycetes</taxon>
        <taxon>Micrococcales</taxon>
        <taxon>Micrococcaceae</taxon>
        <taxon>Paenarthrobacter</taxon>
    </lineage>
</organism>
<sequence>MSLSPPTPAVVPPRMISTPAAEIFTVVQDFSGSGTTWDFNADQLTVATESEPDGPDVKLTVTFSGHATGTLTSAHHQFSVDTPLNVTPYWDKDSAVCKFALTPGKGSLAALGIGSATKPEQWVDYSRLPYCGLNWKGFDIKGPNKETMTKATVDMKGSKTETYTVPAATAEAVAQSFVAPDGWMFNYYDTKGICGTLSFGMGRIVHASTQVC</sequence>
<evidence type="ECO:0000313" key="2">
    <source>
        <dbReference type="Proteomes" id="UP001163293"/>
    </source>
</evidence>
<gene>
    <name evidence="1" type="ORF">NL394_04240</name>
</gene>
<protein>
    <submittedName>
        <fullName evidence="1">Uncharacterized protein</fullName>
    </submittedName>
</protein>
<dbReference type="AlphaFoldDB" id="A0AAX3EKL1"/>
<proteinExistence type="predicted"/>
<accession>A0AAX3EKL1</accession>
<name>A0AAX3EKL1_PAEUR</name>
<reference evidence="1" key="1">
    <citation type="submission" date="2022-07" db="EMBL/GenBank/DDBJ databases">
        <authorList>
            <person name="Wu T."/>
        </authorList>
    </citation>
    <scope>NUCLEOTIDE SEQUENCE</scope>
    <source>
        <strain evidence="1">SD-1</strain>
    </source>
</reference>
<keyword evidence="2" id="KW-1185">Reference proteome</keyword>
<dbReference type="EMBL" id="CP101185">
    <property type="protein sequence ID" value="UYV98445.1"/>
    <property type="molecule type" value="Genomic_DNA"/>
</dbReference>